<dbReference type="EMBL" id="CP016908">
    <property type="protein sequence ID" value="APR99361.1"/>
    <property type="molecule type" value="Genomic_DNA"/>
</dbReference>
<evidence type="ECO:0000313" key="2">
    <source>
        <dbReference type="Proteomes" id="UP000185544"/>
    </source>
</evidence>
<dbReference type="STRING" id="1882918.BCY86_00710"/>
<dbReference type="OrthoDB" id="9895256at2"/>
<dbReference type="RefSeq" id="WP_075275994.1">
    <property type="nucleotide sequence ID" value="NZ_CP016908.1"/>
</dbReference>
<protein>
    <submittedName>
        <fullName evidence="1">Uncharacterized protein</fullName>
    </submittedName>
</protein>
<organism evidence="1 2">
    <name type="scientific">Pajaroellobacter abortibovis</name>
    <dbReference type="NCBI Taxonomy" id="1882918"/>
    <lineage>
        <taxon>Bacteria</taxon>
        <taxon>Pseudomonadati</taxon>
        <taxon>Myxococcota</taxon>
        <taxon>Polyangia</taxon>
        <taxon>Polyangiales</taxon>
        <taxon>Polyangiaceae</taxon>
    </lineage>
</organism>
<dbReference type="Pfam" id="PF12099">
    <property type="entry name" value="DUF3575"/>
    <property type="match status" value="1"/>
</dbReference>
<reference evidence="1 2" key="1">
    <citation type="submission" date="2016-08" db="EMBL/GenBank/DDBJ databases">
        <title>Identification and validation of antigenic proteins from Pajaroellobacter abortibovis using de-novo genome sequence assembly and reverse vaccinology.</title>
        <authorList>
            <person name="Welly B.T."/>
            <person name="Miller M.R."/>
            <person name="Stott J.L."/>
            <person name="Blanchard M.T."/>
            <person name="Islas-Trejo A.D."/>
            <person name="O'Rourke S.M."/>
            <person name="Young A.E."/>
            <person name="Medrano J.F."/>
            <person name="Van Eenennaam A.L."/>
        </authorList>
    </citation>
    <scope>NUCLEOTIDE SEQUENCE [LARGE SCALE GENOMIC DNA]</scope>
    <source>
        <strain evidence="1 2">BTF92-0548A/99-0131</strain>
    </source>
</reference>
<evidence type="ECO:0000313" key="1">
    <source>
        <dbReference type="EMBL" id="APR99361.1"/>
    </source>
</evidence>
<name>A0A1L6MV56_9BACT</name>
<dbReference type="AlphaFoldDB" id="A0A1L6MV56"/>
<dbReference type="InterPro" id="IPR021958">
    <property type="entry name" value="DUF3575"/>
</dbReference>
<accession>A0A1L6MV56</accession>
<sequence>MKKGLLIWLGVVLGIGLGLGGVSLRQARALDGGGDASCLQDAGCTSPEEGGAGNEDEEELSCEAGICPTTTPDNWGCVVGATRLSRSGDKGVGDLLLAIGIGLLRLKSIVSKKHRGGGTWLWAILVVSCVMGWRRLSWAKPASNQNPKEGSSVGQERNLVFSIEDEEEEELRRRFALSYNPFTLLLTRVGLNLEALLISHHGLNLTFFYASTLTNEDSHNNRFQGVGGELGYRYYTGECGLRGLYVGPSLLLGIYNAIPLVGDRIPYWNVGGALDIGWQAIVANRTVVGVGGGIQYTVPSEKFPAQELPASVYAIEGFRPRFLMAFGFAFD</sequence>
<proteinExistence type="predicted"/>
<dbReference type="KEGG" id="pabo:BCY86_00710"/>
<gene>
    <name evidence="1" type="ORF">BCY86_00710</name>
</gene>
<dbReference type="Proteomes" id="UP000185544">
    <property type="component" value="Chromosome"/>
</dbReference>
<keyword evidence="2" id="KW-1185">Reference proteome</keyword>